<feature type="domain" description="HTH luxR-type" evidence="1">
    <location>
        <begin position="255"/>
        <end position="312"/>
    </location>
</feature>
<dbReference type="InterPro" id="IPR016032">
    <property type="entry name" value="Sig_transdc_resp-reg_C-effctor"/>
</dbReference>
<dbReference type="InterPro" id="IPR036388">
    <property type="entry name" value="WH-like_DNA-bd_sf"/>
</dbReference>
<dbReference type="EMBL" id="QCYG01000008">
    <property type="protein sequence ID" value="PVA05729.1"/>
    <property type="molecule type" value="Genomic_DNA"/>
</dbReference>
<reference evidence="2 3" key="1">
    <citation type="submission" date="2018-04" db="EMBL/GenBank/DDBJ databases">
        <title>Pelagivirga bohaiensis gen. nov., sp. nov., a bacterium isolated from the Bohai Sea.</title>
        <authorList>
            <person name="Ji X."/>
        </authorList>
    </citation>
    <scope>NUCLEOTIDE SEQUENCE [LARGE SCALE GENOMIC DNA]</scope>
    <source>
        <strain evidence="2 3">BH-SD16</strain>
    </source>
</reference>
<evidence type="ECO:0000313" key="2">
    <source>
        <dbReference type="EMBL" id="PVA05729.1"/>
    </source>
</evidence>
<accession>A0A2T7FU91</accession>
<gene>
    <name evidence="2" type="ORF">DC363_12940</name>
</gene>
<dbReference type="Gene3D" id="1.10.10.10">
    <property type="entry name" value="Winged helix-like DNA-binding domain superfamily/Winged helix DNA-binding domain"/>
    <property type="match status" value="1"/>
</dbReference>
<organism evidence="2 3">
    <name type="scientific">Thalassorhabdomicrobium marinisediminis</name>
    <dbReference type="NCBI Taxonomy" id="2170577"/>
    <lineage>
        <taxon>Bacteria</taxon>
        <taxon>Pseudomonadati</taxon>
        <taxon>Pseudomonadota</taxon>
        <taxon>Alphaproteobacteria</taxon>
        <taxon>Rhodobacterales</taxon>
        <taxon>Paracoccaceae</taxon>
        <taxon>Thalassorhabdomicrobium</taxon>
    </lineage>
</organism>
<dbReference type="RefSeq" id="WP_108641582.1">
    <property type="nucleotide sequence ID" value="NZ_QCYG01000008.1"/>
</dbReference>
<dbReference type="SUPFAM" id="SSF46894">
    <property type="entry name" value="C-terminal effector domain of the bipartite response regulators"/>
    <property type="match status" value="1"/>
</dbReference>
<dbReference type="InterPro" id="IPR000792">
    <property type="entry name" value="Tscrpt_reg_LuxR_C"/>
</dbReference>
<protein>
    <recommendedName>
        <fullName evidence="1">HTH luxR-type domain-containing protein</fullName>
    </recommendedName>
</protein>
<sequence>MLDFTSTAAGPEPALIDWIYKTIVDEGDLPAAIERLRADLGLNSLQLSQMERGDETVLCCAGTPLTAAVARDAHSLDGPINENGRRLVLQYTGTTDQTENAAVLSQVLSHIDRAVTLAARIDSSEVMRKMGSDLLGRLCIGTIFLDAKGQMVSATGSASSMLAASDGLRLRGGAVAATCAFSDRALQSAIRTALAHPDGGNSELLRLNQSEADRALGLVVQPVPRTARKGAIACALVIRDSDRPSAPGLDLLRGLFDLTPAEAGLTRILAMGHTLDEAAADLSISRNTARAHLRAIFSKCGINRQTELVRLVLSSVAMLQDDMPRAA</sequence>
<comment type="caution">
    <text evidence="2">The sequence shown here is derived from an EMBL/GenBank/DDBJ whole genome shotgun (WGS) entry which is preliminary data.</text>
</comment>
<evidence type="ECO:0000259" key="1">
    <source>
        <dbReference type="SMART" id="SM00421"/>
    </source>
</evidence>
<evidence type="ECO:0000313" key="3">
    <source>
        <dbReference type="Proteomes" id="UP000244817"/>
    </source>
</evidence>
<name>A0A2T7FU91_9RHOB</name>
<dbReference type="AlphaFoldDB" id="A0A2T7FU91"/>
<keyword evidence="3" id="KW-1185">Reference proteome</keyword>
<dbReference type="Proteomes" id="UP000244817">
    <property type="component" value="Unassembled WGS sequence"/>
</dbReference>
<dbReference type="OrthoDB" id="3679796at2"/>
<proteinExistence type="predicted"/>
<dbReference type="SMART" id="SM00421">
    <property type="entry name" value="HTH_LUXR"/>
    <property type="match status" value="1"/>
</dbReference>
<dbReference type="GO" id="GO:0006355">
    <property type="term" value="P:regulation of DNA-templated transcription"/>
    <property type="evidence" value="ECO:0007669"/>
    <property type="project" value="InterPro"/>
</dbReference>
<dbReference type="GO" id="GO:0003677">
    <property type="term" value="F:DNA binding"/>
    <property type="evidence" value="ECO:0007669"/>
    <property type="project" value="InterPro"/>
</dbReference>